<sequence>MRYRRLGDSGLVVSVVGLGCNNFGRKLNAEETRAVVDAAIDVGVTFFDAADVYGTPRGTCEMFLGEALKGRRDSVVLATKFGMDMGAGAGDPRSADGARGSRRYILKAVEDSLRRLQTDYLDLYQFHYPDPATPIEETLRALDDLVRQGKVRYLGSSQFASWQVTDAAWTAKTAGLTPFISTQQQYNWLTRKPEAELLPACERAGVGFIPFFPLQSGLLTGVYHRDQTPPAGSRMADDRYAAWLKAADWDTVEGLRAYADEAGVSMLEIAIGGLAAKPGVATVIAGATSPQQVRANAQAGGWIPSAAELERLDAITAGTLGTGR</sequence>
<comment type="caution">
    <text evidence="3">The sequence shown here is derived from an EMBL/GenBank/DDBJ whole genome shotgun (WGS) entry which is preliminary data.</text>
</comment>
<dbReference type="PANTHER" id="PTHR43364:SF4">
    <property type="entry name" value="NAD(P)-LINKED OXIDOREDUCTASE SUPERFAMILY PROTEIN"/>
    <property type="match status" value="1"/>
</dbReference>
<dbReference type="Proteomes" id="UP001595816">
    <property type="component" value="Unassembled WGS sequence"/>
</dbReference>
<evidence type="ECO:0000313" key="3">
    <source>
        <dbReference type="EMBL" id="MFC4129546.1"/>
    </source>
</evidence>
<dbReference type="InterPro" id="IPR036812">
    <property type="entry name" value="NAD(P)_OxRdtase_dom_sf"/>
</dbReference>
<dbReference type="PANTHER" id="PTHR43364">
    <property type="entry name" value="NADH-SPECIFIC METHYLGLYOXAL REDUCTASE-RELATED"/>
    <property type="match status" value="1"/>
</dbReference>
<dbReference type="Pfam" id="PF00248">
    <property type="entry name" value="Aldo_ket_red"/>
    <property type="match status" value="1"/>
</dbReference>
<reference evidence="4" key="1">
    <citation type="journal article" date="2019" name="Int. J. Syst. Evol. Microbiol.">
        <title>The Global Catalogue of Microorganisms (GCM) 10K type strain sequencing project: providing services to taxonomists for standard genome sequencing and annotation.</title>
        <authorList>
            <consortium name="The Broad Institute Genomics Platform"/>
            <consortium name="The Broad Institute Genome Sequencing Center for Infectious Disease"/>
            <person name="Wu L."/>
            <person name="Ma J."/>
        </authorList>
    </citation>
    <scope>NUCLEOTIDE SEQUENCE [LARGE SCALE GENOMIC DNA]</scope>
    <source>
        <strain evidence="4">CGMCC 4.7289</strain>
    </source>
</reference>
<dbReference type="PROSITE" id="PS51257">
    <property type="entry name" value="PROKAR_LIPOPROTEIN"/>
    <property type="match status" value="1"/>
</dbReference>
<dbReference type="InterPro" id="IPR023210">
    <property type="entry name" value="NADP_OxRdtase_dom"/>
</dbReference>
<evidence type="ECO:0000256" key="1">
    <source>
        <dbReference type="ARBA" id="ARBA00023002"/>
    </source>
</evidence>
<organism evidence="3 4">
    <name type="scientific">Hamadaea flava</name>
    <dbReference type="NCBI Taxonomy" id="1742688"/>
    <lineage>
        <taxon>Bacteria</taxon>
        <taxon>Bacillati</taxon>
        <taxon>Actinomycetota</taxon>
        <taxon>Actinomycetes</taxon>
        <taxon>Micromonosporales</taxon>
        <taxon>Micromonosporaceae</taxon>
        <taxon>Hamadaea</taxon>
    </lineage>
</organism>
<proteinExistence type="predicted"/>
<name>A0ABV8LGB6_9ACTN</name>
<gene>
    <name evidence="3" type="ORF">ACFOZ4_02890</name>
</gene>
<evidence type="ECO:0000259" key="2">
    <source>
        <dbReference type="Pfam" id="PF00248"/>
    </source>
</evidence>
<evidence type="ECO:0000313" key="4">
    <source>
        <dbReference type="Proteomes" id="UP001595816"/>
    </source>
</evidence>
<accession>A0ABV8LGB6</accession>
<dbReference type="EMBL" id="JBHSAY010000003">
    <property type="protein sequence ID" value="MFC4129546.1"/>
    <property type="molecule type" value="Genomic_DNA"/>
</dbReference>
<dbReference type="InterPro" id="IPR050523">
    <property type="entry name" value="AKR_Detox_Biosynth"/>
</dbReference>
<feature type="domain" description="NADP-dependent oxidoreductase" evidence="2">
    <location>
        <begin position="16"/>
        <end position="315"/>
    </location>
</feature>
<keyword evidence="1" id="KW-0560">Oxidoreductase</keyword>
<protein>
    <submittedName>
        <fullName evidence="3">Aldo/keto reductase</fullName>
    </submittedName>
</protein>
<keyword evidence="4" id="KW-1185">Reference proteome</keyword>
<dbReference type="Gene3D" id="3.20.20.100">
    <property type="entry name" value="NADP-dependent oxidoreductase domain"/>
    <property type="match status" value="1"/>
</dbReference>
<dbReference type="SUPFAM" id="SSF51430">
    <property type="entry name" value="NAD(P)-linked oxidoreductase"/>
    <property type="match status" value="1"/>
</dbReference>
<dbReference type="RefSeq" id="WP_253763768.1">
    <property type="nucleotide sequence ID" value="NZ_JAMZDZ010000001.1"/>
</dbReference>